<dbReference type="Gene3D" id="3.80.30.20">
    <property type="entry name" value="tm_1862 like domain"/>
    <property type="match status" value="1"/>
</dbReference>
<dbReference type="RefSeq" id="WP_244349966.1">
    <property type="nucleotide sequence ID" value="NZ_JAFIRA010000014.1"/>
</dbReference>
<dbReference type="PROSITE" id="PS51918">
    <property type="entry name" value="RADICAL_SAM"/>
    <property type="match status" value="1"/>
</dbReference>
<protein>
    <submittedName>
        <fullName evidence="2">TIGR03960 family B12-binding radical SAM protein</fullName>
    </submittedName>
</protein>
<dbReference type="InterPro" id="IPR007197">
    <property type="entry name" value="rSAM"/>
</dbReference>
<reference evidence="2" key="1">
    <citation type="submission" date="2021-02" db="EMBL/GenBank/DDBJ databases">
        <title>The CRISPR/cas machinery reduction and long-range gene transfer in the hot spring cyanobacterium Synechococcus.</title>
        <authorList>
            <person name="Dvorak P."/>
            <person name="Jahodarova E."/>
            <person name="Hasler P."/>
            <person name="Poulickova A."/>
        </authorList>
    </citation>
    <scope>NUCLEOTIDE SEQUENCE</scope>
    <source>
        <strain evidence="2">Rupite</strain>
    </source>
</reference>
<dbReference type="SMART" id="SM00729">
    <property type="entry name" value="Elp3"/>
    <property type="match status" value="1"/>
</dbReference>
<feature type="domain" description="Radical SAM core" evidence="1">
    <location>
        <begin position="255"/>
        <end position="488"/>
    </location>
</feature>
<dbReference type="NCBIfam" id="TIGR03936">
    <property type="entry name" value="sam_1_link_chp"/>
    <property type="match status" value="1"/>
</dbReference>
<dbReference type="InterPro" id="IPR058240">
    <property type="entry name" value="rSAM_sf"/>
</dbReference>
<dbReference type="InterPro" id="IPR045784">
    <property type="entry name" value="Radical_SAM_N2"/>
</dbReference>
<proteinExistence type="predicted"/>
<dbReference type="InterPro" id="IPR023862">
    <property type="entry name" value="CHP03960_rSAM"/>
</dbReference>
<dbReference type="Pfam" id="PF19864">
    <property type="entry name" value="Radical_SAM_N2"/>
    <property type="match status" value="1"/>
</dbReference>
<dbReference type="Pfam" id="PF04055">
    <property type="entry name" value="Radical_SAM"/>
    <property type="match status" value="1"/>
</dbReference>
<dbReference type="EMBL" id="JAFIRA010000014">
    <property type="protein sequence ID" value="MCJ2542687.1"/>
    <property type="molecule type" value="Genomic_DNA"/>
</dbReference>
<name>A0ABT0CA78_THEVL</name>
<evidence type="ECO:0000259" key="1">
    <source>
        <dbReference type="PROSITE" id="PS51918"/>
    </source>
</evidence>
<organism evidence="2 3">
    <name type="scientific">Thermostichus vulcanus str. 'Rupite'</name>
    <dbReference type="NCBI Taxonomy" id="2813851"/>
    <lineage>
        <taxon>Bacteria</taxon>
        <taxon>Bacillati</taxon>
        <taxon>Cyanobacteriota</taxon>
        <taxon>Cyanophyceae</taxon>
        <taxon>Thermostichales</taxon>
        <taxon>Thermostichaceae</taxon>
        <taxon>Thermostichus</taxon>
    </lineage>
</organism>
<keyword evidence="3" id="KW-1185">Reference proteome</keyword>
<dbReference type="PANTHER" id="PTHR42731">
    <property type="entry name" value="SLL1084 PROTEIN"/>
    <property type="match status" value="1"/>
</dbReference>
<dbReference type="CDD" id="cd01335">
    <property type="entry name" value="Radical_SAM"/>
    <property type="match status" value="1"/>
</dbReference>
<dbReference type="InterPro" id="IPR023404">
    <property type="entry name" value="rSAM_horseshoe"/>
</dbReference>
<dbReference type="Pfam" id="PF10105">
    <property type="entry name" value="DUF2344"/>
    <property type="match status" value="1"/>
</dbReference>
<dbReference type="Proteomes" id="UP000830835">
    <property type="component" value="Unassembled WGS sequence"/>
</dbReference>
<gene>
    <name evidence="2" type="ORF">JX360_07165</name>
</gene>
<dbReference type="NCBIfam" id="TIGR03960">
    <property type="entry name" value="rSAM_fuse_unch"/>
    <property type="match status" value="1"/>
</dbReference>
<evidence type="ECO:0000313" key="2">
    <source>
        <dbReference type="EMBL" id="MCJ2542687.1"/>
    </source>
</evidence>
<dbReference type="InterPro" id="IPR018768">
    <property type="entry name" value="DUF2344"/>
</dbReference>
<dbReference type="SFLD" id="SFLDS00029">
    <property type="entry name" value="Radical_SAM"/>
    <property type="match status" value="1"/>
</dbReference>
<dbReference type="PANTHER" id="PTHR42731:SF1">
    <property type="entry name" value="RADICAL SAM DOMAIN PROTEIN"/>
    <property type="match status" value="1"/>
</dbReference>
<dbReference type="SFLD" id="SFLDG01082">
    <property type="entry name" value="B12-binding_domain_containing"/>
    <property type="match status" value="1"/>
</dbReference>
<sequence length="881" mass="98611">MPSLASTQLGPIDLDQLLTPEIQRPARYLGKEFGAAHRPWDSAQVRWVLSYPELYEVGASNLGHLILYNILNAQSDQLCDRAYLPGPDLSARMRQLGIPLFAVESRRPLREFHLIGFSLAYELGGTNILEMLDLAGIPLHWTERQSLRVQDCPLIFAGGPTATSNPEPFADFFDFFVFGDGEEVLPEIGAVLAQSLDKPRQEVLLDLAQVPGVYVPQFYSGIPPKPMVTGVPTRIRRRVAMPQPEYSVGLVPFVETVHDRLVMEVRRGCTRGCRFCQPGMLTRPARDVDPEQLVEAVVQGLQKTGYNEFSLSSLSCSDYLSLPAVGAELHNRLLNEHIALSLPSQRVDRFDTQIAAIMKGSRRSGLTFAPEAGTQRLRDIINKGLTDADLIRGIRTAAQEGWDKIKLYFMIGLPGETDADVIGIARTVQMLQRECAAVSRQRVNFTLTISNFTPKPHTPFQWHRVDYADIQRKQALLKQELRPLRGVKAHFTDIRFSILEDLIGKGDRSLGRMIERAWRSGAGMDAWWENIDAAYAAWVRAYRGEETAAAAEPDLPNAHLPIHEFDLEDPLPWDHVDTGIDKKWLQKDYRRALEAMTVEDCSFEGCSACGICGPGFGHNIVLPPAPIPPLQSKPTPTNDPLEPEQAAQRFRITYGKTGDLRWLGHLDLMRLWERACRRAGLPLAFSGGYHPMPRLSNANALPIGQVGSGEILDVELLPRYLFGERLPFTPEELQARLREQLPAEIPIQAIREIDRRDPSATEAVYAAEYQLTVRAEGADPDWSAWVNRILDASEIWIEKRSKSGKPYPLNARALLYHLEFQGQASAGSACLFYRGSCRNDGAYLRPAHLVQMAQHLGLPTWELVAVERLRLLLQDPESSLG</sequence>
<dbReference type="SUPFAM" id="SSF102114">
    <property type="entry name" value="Radical SAM enzymes"/>
    <property type="match status" value="1"/>
</dbReference>
<dbReference type="InterPro" id="IPR006638">
    <property type="entry name" value="Elp3/MiaA/NifB-like_rSAM"/>
</dbReference>
<evidence type="ECO:0000313" key="3">
    <source>
        <dbReference type="Proteomes" id="UP000830835"/>
    </source>
</evidence>
<accession>A0ABT0CA78</accession>
<comment type="caution">
    <text evidence="2">The sequence shown here is derived from an EMBL/GenBank/DDBJ whole genome shotgun (WGS) entry which is preliminary data.</text>
</comment>